<sequence length="522" mass="58460">MTGDNGIDSLFTTQHPLGPVAVSDRQSVSVLKALYNARVQLHMESEHDPPTFIVGRRGSGKTALLLSREFDPCNLSVRLSAQGVFSRMQAAAGLIGGRMILTAEGAAQLWELLLWAPIVTRLAGSDREHSDSPRAVQVLWHESAGMRRAADGSATEDDDVLDFATLRLIEHVQDSAALVSLEHLWRSFRLGERPWIEVIETAKEVLKSRRTPVFVLVDSLENIGEHITQIKGVLQGLFHLAGQLGLRRGQPSLRIQCCFPSELWPALDVISANPIKDFSGRVVLRWHWQDLLSAVGRRLRMFLERCYPEHVKDVGVEDHEGLLARVLPPEVRTPAGIKEDTIGYVLRHSQLLPRQVLYMFNEAMHRTLVATDSPVIRGTDIVSAVAEAEGTLCPEVFSAHQFRYPQAHDVARRLIPFLPFLFDDSYLHRMCNQAGVSKSFGLDYREVREMFTDVGIIGKYTGETSRYLKADFAYSAEGQMILSPDEKYCLHPLFVRYYNSRDALASGRRIKPVYPSGTGNLP</sequence>
<proteinExistence type="predicted"/>
<organism evidence="1 2">
    <name type="scientific">Planobispora takensis</name>
    <dbReference type="NCBI Taxonomy" id="1367882"/>
    <lineage>
        <taxon>Bacteria</taxon>
        <taxon>Bacillati</taxon>
        <taxon>Actinomycetota</taxon>
        <taxon>Actinomycetes</taxon>
        <taxon>Streptosporangiales</taxon>
        <taxon>Streptosporangiaceae</taxon>
        <taxon>Planobispora</taxon>
    </lineage>
</organism>
<reference evidence="1" key="1">
    <citation type="submission" date="2021-01" db="EMBL/GenBank/DDBJ databases">
        <title>Whole genome shotgun sequence of Planobispora takensis NBRC 109077.</title>
        <authorList>
            <person name="Komaki H."/>
            <person name="Tamura T."/>
        </authorList>
    </citation>
    <scope>NUCLEOTIDE SEQUENCE</scope>
    <source>
        <strain evidence="1">NBRC 109077</strain>
    </source>
</reference>
<dbReference type="AlphaFoldDB" id="A0A8J3SZB7"/>
<dbReference type="Proteomes" id="UP000634476">
    <property type="component" value="Unassembled WGS sequence"/>
</dbReference>
<comment type="caution">
    <text evidence="1">The sequence shown here is derived from an EMBL/GenBank/DDBJ whole genome shotgun (WGS) entry which is preliminary data.</text>
</comment>
<keyword evidence="2" id="KW-1185">Reference proteome</keyword>
<name>A0A8J3SZB7_9ACTN</name>
<accession>A0A8J3SZB7</accession>
<gene>
    <name evidence="1" type="ORF">Pta02_40680</name>
</gene>
<dbReference type="NCBIfam" id="NF047389">
    <property type="entry name" value="ATPase_Sll1717"/>
    <property type="match status" value="1"/>
</dbReference>
<protein>
    <submittedName>
        <fullName evidence="1">Uncharacterized protein</fullName>
    </submittedName>
</protein>
<evidence type="ECO:0000313" key="2">
    <source>
        <dbReference type="Proteomes" id="UP000634476"/>
    </source>
</evidence>
<dbReference type="InterPro" id="IPR059206">
    <property type="entry name" value="Sll1717-like"/>
</dbReference>
<evidence type="ECO:0000313" key="1">
    <source>
        <dbReference type="EMBL" id="GII02060.1"/>
    </source>
</evidence>
<dbReference type="RefSeq" id="WP_203876414.1">
    <property type="nucleotide sequence ID" value="NZ_BOOK01000030.1"/>
</dbReference>
<dbReference type="EMBL" id="BOOK01000030">
    <property type="protein sequence ID" value="GII02060.1"/>
    <property type="molecule type" value="Genomic_DNA"/>
</dbReference>